<evidence type="ECO:0000256" key="1">
    <source>
        <dbReference type="ARBA" id="ARBA00004370"/>
    </source>
</evidence>
<dbReference type="Proteomes" id="UP001187415">
    <property type="component" value="Unassembled WGS sequence"/>
</dbReference>
<dbReference type="PANTHER" id="PTHR12080">
    <property type="entry name" value="SIGNALING LYMPHOCYTIC ACTIVATION MOLECULE"/>
    <property type="match status" value="1"/>
</dbReference>
<keyword evidence="9" id="KW-1185">Reference proteome</keyword>
<dbReference type="InterPro" id="IPR007110">
    <property type="entry name" value="Ig-like_dom"/>
</dbReference>
<keyword evidence="4" id="KW-0325">Glycoprotein</keyword>
<dbReference type="GO" id="GO:0016020">
    <property type="term" value="C:membrane"/>
    <property type="evidence" value="ECO:0007669"/>
    <property type="project" value="UniProtKB-SubCell"/>
</dbReference>
<dbReference type="InterPro" id="IPR015631">
    <property type="entry name" value="CD2/SLAM_rcpt"/>
</dbReference>
<dbReference type="PANTHER" id="PTHR12080:SF125">
    <property type="entry name" value="CD48 ANTIGEN-LIKE"/>
    <property type="match status" value="1"/>
</dbReference>
<dbReference type="PROSITE" id="PS50835">
    <property type="entry name" value="IG_LIKE"/>
    <property type="match status" value="1"/>
</dbReference>
<feature type="signal peptide" evidence="6">
    <location>
        <begin position="1"/>
        <end position="23"/>
    </location>
</feature>
<sequence>METQTAAWLTAVLPLVLLTSALAEKTSVYFVIGGSLTLTPPVAPGRISRILWKHDENLVAEWADGRAEPRYSGTFRGRAGLDTTTGRLDITNVTEADAGMFTLDINNALQGERYEATVIHKVPKPEILVQPLRCSSGSDSCTLTCEGNITEAEPVTYSWKMGAGDWTESEQSINISSTEGIQSVTNFTCRMTNPVSEEQSEVHPNPFFQRARPSSRRWLEVFLTVLKVVGVVSLVWALVYFVWRNRDAACPCVGGKGENAAQSG</sequence>
<evidence type="ECO:0000256" key="6">
    <source>
        <dbReference type="SAM" id="SignalP"/>
    </source>
</evidence>
<evidence type="ECO:0000256" key="4">
    <source>
        <dbReference type="ARBA" id="ARBA00023180"/>
    </source>
</evidence>
<evidence type="ECO:0000256" key="5">
    <source>
        <dbReference type="SAM" id="Phobius"/>
    </source>
</evidence>
<dbReference type="InterPro" id="IPR013783">
    <property type="entry name" value="Ig-like_fold"/>
</dbReference>
<evidence type="ECO:0000256" key="2">
    <source>
        <dbReference type="ARBA" id="ARBA00022729"/>
    </source>
</evidence>
<comment type="caution">
    <text evidence="8">The sequence shown here is derived from an EMBL/GenBank/DDBJ whole genome shotgun (WGS) entry which is preliminary data.</text>
</comment>
<feature type="transmembrane region" description="Helical" evidence="5">
    <location>
        <begin position="218"/>
        <end position="243"/>
    </location>
</feature>
<evidence type="ECO:0000313" key="8">
    <source>
        <dbReference type="EMBL" id="KAK2824685.1"/>
    </source>
</evidence>
<name>A0AA88LV02_CHASR</name>
<dbReference type="InterPro" id="IPR036179">
    <property type="entry name" value="Ig-like_dom_sf"/>
</dbReference>
<keyword evidence="5" id="KW-0812">Transmembrane</keyword>
<evidence type="ECO:0000256" key="3">
    <source>
        <dbReference type="ARBA" id="ARBA00023136"/>
    </source>
</evidence>
<keyword evidence="5" id="KW-1133">Transmembrane helix</keyword>
<comment type="subcellular location">
    <subcellularLocation>
        <location evidence="1">Membrane</location>
    </subcellularLocation>
</comment>
<accession>A0AA88LV02</accession>
<feature type="chain" id="PRO_5041639302" description="Ig-like domain-containing protein" evidence="6">
    <location>
        <begin position="24"/>
        <end position="264"/>
    </location>
</feature>
<reference evidence="8" key="1">
    <citation type="submission" date="2023-07" db="EMBL/GenBank/DDBJ databases">
        <title>Chromosome-level Genome Assembly of Striped Snakehead (Channa striata).</title>
        <authorList>
            <person name="Liu H."/>
        </authorList>
    </citation>
    <scope>NUCLEOTIDE SEQUENCE</scope>
    <source>
        <strain evidence="8">Gz</strain>
        <tissue evidence="8">Muscle</tissue>
    </source>
</reference>
<protein>
    <recommendedName>
        <fullName evidence="7">Ig-like domain-containing protein</fullName>
    </recommendedName>
</protein>
<keyword evidence="3 5" id="KW-0472">Membrane</keyword>
<proteinExistence type="predicted"/>
<dbReference type="Gene3D" id="2.60.40.10">
    <property type="entry name" value="Immunoglobulins"/>
    <property type="match status" value="2"/>
</dbReference>
<feature type="domain" description="Ig-like" evidence="7">
    <location>
        <begin position="125"/>
        <end position="203"/>
    </location>
</feature>
<dbReference type="EMBL" id="JAUPFM010000017">
    <property type="protein sequence ID" value="KAK2824685.1"/>
    <property type="molecule type" value="Genomic_DNA"/>
</dbReference>
<dbReference type="AlphaFoldDB" id="A0AA88LV02"/>
<organism evidence="8 9">
    <name type="scientific">Channa striata</name>
    <name type="common">Snakehead murrel</name>
    <name type="synonym">Ophicephalus striatus</name>
    <dbReference type="NCBI Taxonomy" id="64152"/>
    <lineage>
        <taxon>Eukaryota</taxon>
        <taxon>Metazoa</taxon>
        <taxon>Chordata</taxon>
        <taxon>Craniata</taxon>
        <taxon>Vertebrata</taxon>
        <taxon>Euteleostomi</taxon>
        <taxon>Actinopterygii</taxon>
        <taxon>Neopterygii</taxon>
        <taxon>Teleostei</taxon>
        <taxon>Neoteleostei</taxon>
        <taxon>Acanthomorphata</taxon>
        <taxon>Anabantaria</taxon>
        <taxon>Anabantiformes</taxon>
        <taxon>Channoidei</taxon>
        <taxon>Channidae</taxon>
        <taxon>Channa</taxon>
    </lineage>
</organism>
<gene>
    <name evidence="8" type="ORF">Q5P01_021860</name>
</gene>
<dbReference type="SUPFAM" id="SSF48726">
    <property type="entry name" value="Immunoglobulin"/>
    <property type="match status" value="1"/>
</dbReference>
<evidence type="ECO:0000313" key="9">
    <source>
        <dbReference type="Proteomes" id="UP001187415"/>
    </source>
</evidence>
<evidence type="ECO:0000259" key="7">
    <source>
        <dbReference type="PROSITE" id="PS50835"/>
    </source>
</evidence>
<keyword evidence="2 6" id="KW-0732">Signal</keyword>